<keyword evidence="4" id="KW-1185">Reference proteome</keyword>
<name>A0A814EVU0_9BILA</name>
<accession>A0A814EVU0</accession>
<dbReference type="EMBL" id="CAJNOM010000069">
    <property type="protein sequence ID" value="CAF0972613.1"/>
    <property type="molecule type" value="Genomic_DNA"/>
</dbReference>
<dbReference type="SUPFAM" id="SSF81383">
    <property type="entry name" value="F-box domain"/>
    <property type="match status" value="1"/>
</dbReference>
<evidence type="ECO:0000259" key="1">
    <source>
        <dbReference type="PROSITE" id="PS50181"/>
    </source>
</evidence>
<dbReference type="InterPro" id="IPR013320">
    <property type="entry name" value="ConA-like_dom_sf"/>
</dbReference>
<dbReference type="Pfam" id="PF12937">
    <property type="entry name" value="F-box-like"/>
    <property type="match status" value="1"/>
</dbReference>
<reference evidence="3" key="1">
    <citation type="submission" date="2021-02" db="EMBL/GenBank/DDBJ databases">
        <authorList>
            <person name="Nowell W R."/>
        </authorList>
    </citation>
    <scope>NUCLEOTIDE SEQUENCE</scope>
</reference>
<feature type="domain" description="F-box" evidence="1">
    <location>
        <begin position="1"/>
        <end position="48"/>
    </location>
</feature>
<dbReference type="SMART" id="SM00256">
    <property type="entry name" value="FBOX"/>
    <property type="match status" value="1"/>
</dbReference>
<dbReference type="SUPFAM" id="SSF49899">
    <property type="entry name" value="Concanavalin A-like lectins/glucanases"/>
    <property type="match status" value="1"/>
</dbReference>
<dbReference type="Gene3D" id="2.60.120.200">
    <property type="match status" value="1"/>
</dbReference>
<dbReference type="EMBL" id="CAJNOI010000005">
    <property type="protein sequence ID" value="CAF0744168.1"/>
    <property type="molecule type" value="Genomic_DNA"/>
</dbReference>
<dbReference type="InterPro" id="IPR036047">
    <property type="entry name" value="F-box-like_dom_sf"/>
</dbReference>
<dbReference type="Proteomes" id="UP000663832">
    <property type="component" value="Unassembled WGS sequence"/>
</dbReference>
<sequence length="244" mass="28475">MVDTLPNEILEYIFLYVEPCDLFSLRAVCWKWYFPKLTQGVNTKYSVPVHLQGSGDVVLYDIRRCMAVLPVLTCSFHNRDYSISMWLHLDSNFDTVSFTMKLNGFMLELTLSKQNCQLFSSYAGVFEAEIQINIPNSCWFHITLTYSSSFQLYINGIHHTFVYIKRSLSENELLTYKFYAMHNGYIYLVNSYKDKFLSVSRCADIQILPCALSVFEIRSIINQNTCMKQLNMGQYLINRWNGAH</sequence>
<dbReference type="PROSITE" id="PS50181">
    <property type="entry name" value="FBOX"/>
    <property type="match status" value="1"/>
</dbReference>
<organism evidence="3 4">
    <name type="scientific">Adineta steineri</name>
    <dbReference type="NCBI Taxonomy" id="433720"/>
    <lineage>
        <taxon>Eukaryota</taxon>
        <taxon>Metazoa</taxon>
        <taxon>Spiralia</taxon>
        <taxon>Gnathifera</taxon>
        <taxon>Rotifera</taxon>
        <taxon>Eurotatoria</taxon>
        <taxon>Bdelloidea</taxon>
        <taxon>Adinetida</taxon>
        <taxon>Adinetidae</taxon>
        <taxon>Adineta</taxon>
    </lineage>
</organism>
<evidence type="ECO:0000313" key="2">
    <source>
        <dbReference type="EMBL" id="CAF0744168.1"/>
    </source>
</evidence>
<dbReference type="Gene3D" id="1.20.1280.50">
    <property type="match status" value="1"/>
</dbReference>
<comment type="caution">
    <text evidence="3">The sequence shown here is derived from an EMBL/GenBank/DDBJ whole genome shotgun (WGS) entry which is preliminary data.</text>
</comment>
<evidence type="ECO:0000313" key="3">
    <source>
        <dbReference type="EMBL" id="CAF0972613.1"/>
    </source>
</evidence>
<dbReference type="CDD" id="cd09917">
    <property type="entry name" value="F-box_SF"/>
    <property type="match status" value="1"/>
</dbReference>
<gene>
    <name evidence="2" type="ORF">BJG266_LOCUS2033</name>
    <name evidence="3" type="ORF">QVE165_LOCUS13415</name>
</gene>
<dbReference type="InterPro" id="IPR001810">
    <property type="entry name" value="F-box_dom"/>
</dbReference>
<dbReference type="OrthoDB" id="9993346at2759"/>
<dbReference type="Pfam" id="PF13385">
    <property type="entry name" value="Laminin_G_3"/>
    <property type="match status" value="1"/>
</dbReference>
<evidence type="ECO:0000313" key="4">
    <source>
        <dbReference type="Proteomes" id="UP000663832"/>
    </source>
</evidence>
<protein>
    <recommendedName>
        <fullName evidence="1">F-box domain-containing protein</fullName>
    </recommendedName>
</protein>
<proteinExistence type="predicted"/>
<dbReference type="AlphaFoldDB" id="A0A814EVU0"/>
<dbReference type="Proteomes" id="UP000663877">
    <property type="component" value="Unassembled WGS sequence"/>
</dbReference>